<reference evidence="2 3" key="1">
    <citation type="submission" date="2019-11" db="EMBL/GenBank/DDBJ databases">
        <title>Genome analysis of Rhizobacterium cereale a novel genus and species isolated from maize roots in North Spain.</title>
        <authorList>
            <person name="Menendez E."/>
            <person name="Flores-Felix J.D."/>
            <person name="Ramirez-Bahena M.-H."/>
            <person name="Igual J.M."/>
            <person name="Garcia-Fraile P."/>
            <person name="Peix A."/>
            <person name="Velazquez E."/>
        </authorList>
    </citation>
    <scope>NUCLEOTIDE SEQUENCE [LARGE SCALE GENOMIC DNA]</scope>
    <source>
        <strain evidence="2 3">RZME27</strain>
    </source>
</reference>
<dbReference type="RefSeq" id="WP_153352944.1">
    <property type="nucleotide sequence ID" value="NZ_WIXI01000031.1"/>
</dbReference>
<organism evidence="2 3">
    <name type="scientific">Endobacterium cereale</name>
    <dbReference type="NCBI Taxonomy" id="2663029"/>
    <lineage>
        <taxon>Bacteria</taxon>
        <taxon>Pseudomonadati</taxon>
        <taxon>Pseudomonadota</taxon>
        <taxon>Alphaproteobacteria</taxon>
        <taxon>Hyphomicrobiales</taxon>
        <taxon>Rhizobiaceae</taxon>
        <taxon>Endobacterium</taxon>
    </lineage>
</organism>
<dbReference type="Proteomes" id="UP000435138">
    <property type="component" value="Unassembled WGS sequence"/>
</dbReference>
<proteinExistence type="predicted"/>
<accession>A0A6A8A2R3</accession>
<protein>
    <submittedName>
        <fullName evidence="2">Uncharacterized protein</fullName>
    </submittedName>
</protein>
<dbReference type="EMBL" id="WIXI01000031">
    <property type="protein sequence ID" value="MQY45412.1"/>
    <property type="molecule type" value="Genomic_DNA"/>
</dbReference>
<keyword evidence="3" id="KW-1185">Reference proteome</keyword>
<feature type="region of interest" description="Disordered" evidence="1">
    <location>
        <begin position="1"/>
        <end position="77"/>
    </location>
</feature>
<evidence type="ECO:0000256" key="1">
    <source>
        <dbReference type="SAM" id="MobiDB-lite"/>
    </source>
</evidence>
<sequence length="77" mass="8537">MEDLLNENHNTKRRSEGAPGTTDQSPRWEGPQENTPRGYLPAKDDPDRDEDAVGETNADPQKTGLTDAMKTKDDPDV</sequence>
<evidence type="ECO:0000313" key="3">
    <source>
        <dbReference type="Proteomes" id="UP000435138"/>
    </source>
</evidence>
<gene>
    <name evidence="2" type="ORF">GAO09_04950</name>
</gene>
<evidence type="ECO:0000313" key="2">
    <source>
        <dbReference type="EMBL" id="MQY45412.1"/>
    </source>
</evidence>
<dbReference type="AlphaFoldDB" id="A0A6A8A2R3"/>
<comment type="caution">
    <text evidence="2">The sequence shown here is derived from an EMBL/GenBank/DDBJ whole genome shotgun (WGS) entry which is preliminary data.</text>
</comment>
<name>A0A6A8A2R3_9HYPH</name>